<dbReference type="eggNOG" id="KOG0851">
    <property type="taxonomic scope" value="Eukaryota"/>
</dbReference>
<evidence type="ECO:0000259" key="7">
    <source>
        <dbReference type="Pfam" id="PF08646"/>
    </source>
</evidence>
<organism evidence="8 9">
    <name type="scientific">Nicotiana sylvestris</name>
    <name type="common">Wood tobacco</name>
    <name type="synonym">South American tobacco</name>
    <dbReference type="NCBI Taxonomy" id="4096"/>
    <lineage>
        <taxon>Eukaryota</taxon>
        <taxon>Viridiplantae</taxon>
        <taxon>Streptophyta</taxon>
        <taxon>Embryophyta</taxon>
        <taxon>Tracheophyta</taxon>
        <taxon>Spermatophyta</taxon>
        <taxon>Magnoliopsida</taxon>
        <taxon>eudicotyledons</taxon>
        <taxon>Gunneridae</taxon>
        <taxon>Pentapetalae</taxon>
        <taxon>asterids</taxon>
        <taxon>lamiids</taxon>
        <taxon>Solanales</taxon>
        <taxon>Solanaceae</taxon>
        <taxon>Nicotianoideae</taxon>
        <taxon>Nicotianeae</taxon>
        <taxon>Nicotiana</taxon>
    </lineage>
</organism>
<dbReference type="InterPro" id="IPR047192">
    <property type="entry name" value="Euk_RPA1_DBD_C"/>
</dbReference>
<evidence type="ECO:0000256" key="5">
    <source>
        <dbReference type="ARBA" id="ARBA00023125"/>
    </source>
</evidence>
<name>A0A1U7UUV6_NICSY</name>
<keyword evidence="4" id="KW-0862">Zinc</keyword>
<keyword evidence="3" id="KW-0863">Zinc-finger</keyword>
<dbReference type="PANTHER" id="PTHR47165:SF4">
    <property type="entry name" value="OS03G0429900 PROTEIN"/>
    <property type="match status" value="1"/>
</dbReference>
<dbReference type="SUPFAM" id="SSF50249">
    <property type="entry name" value="Nucleic acid-binding proteins"/>
    <property type="match status" value="3"/>
</dbReference>
<dbReference type="CDD" id="cd04481">
    <property type="entry name" value="RPA1_DBD_B_like"/>
    <property type="match status" value="1"/>
</dbReference>
<dbReference type="GO" id="GO:0008270">
    <property type="term" value="F:zinc ion binding"/>
    <property type="evidence" value="ECO:0007669"/>
    <property type="project" value="UniProtKB-KW"/>
</dbReference>
<keyword evidence="2" id="KW-0479">Metal-binding</keyword>
<dbReference type="STRING" id="4096.A0A1U7UUV6"/>
<dbReference type="PANTHER" id="PTHR47165">
    <property type="entry name" value="OS03G0429900 PROTEIN"/>
    <property type="match status" value="1"/>
</dbReference>
<dbReference type="InterPro" id="IPR013955">
    <property type="entry name" value="Rep_factor-A_C"/>
</dbReference>
<dbReference type="RefSeq" id="XP_009759827.1">
    <property type="nucleotide sequence ID" value="XM_009761525.1"/>
</dbReference>
<keyword evidence="8" id="KW-1185">Reference proteome</keyword>
<dbReference type="GO" id="GO:0003677">
    <property type="term" value="F:DNA binding"/>
    <property type="evidence" value="ECO:0007669"/>
    <property type="project" value="UniProtKB-KW"/>
</dbReference>
<evidence type="ECO:0000256" key="4">
    <source>
        <dbReference type="ARBA" id="ARBA00022833"/>
    </source>
</evidence>
<comment type="similarity">
    <text evidence="1">Belongs to the replication factor A protein 1 family.</text>
</comment>
<evidence type="ECO:0000313" key="9">
    <source>
        <dbReference type="RefSeq" id="XP_009759827.1"/>
    </source>
</evidence>
<evidence type="ECO:0000256" key="1">
    <source>
        <dbReference type="ARBA" id="ARBA00005690"/>
    </source>
</evidence>
<evidence type="ECO:0000259" key="6">
    <source>
        <dbReference type="Pfam" id="PF02721"/>
    </source>
</evidence>
<sequence>MQKMATHIDFIKDITISKMQWKLKVRVVRMWEVPDHFNPGTIFSIELVLQDEKGDHISASIGKSVLHLFKTQITELGLYNMANFIVCHNKEKFNTTKHRLRLTFTQRTTVAETTDPLFPINIFDLRPYDQLINKVDVKKTELFDVIGEIVNFSEVQTQNQGGISRKFMDIELEDDERKKLSATFWGEFVDEIVPHLLSANNQPIIVVMQLIKAHKYQDSYSVRNTWNASKLWINPNFPQSDEFKTRLLSVRDNNSERLTQTISQQSYPVSDELEKGIVQVKTIGQLVESMQEGPCWIVASIENLELEKGWSYVSCKKCQKKVDKLGNIYQCPNPKYKHEDYSAVIRYKLQVRVMDTTGSVSLLLWDRETMFLIGKSAKELKEGFLENTGAVDKYPYPVELNNILQRKFMFKVIIKTENIHQQKEVYSVVKLTDEEQLMNKYSPAQPSDDLTEPDFNNIQVLDGEKECEDSTEDNDTTDIAHTPAQIDMDEQGHVQITPTTSAQIQRRGQRRKICRRNIYSYNASDSKPEIIRNVPRAIQNKLRDRRAERREKEKKFRELRPALDLHIANYQLMRDALIDAIDKIILYDWEALSILVDSLGQPLGSILTDIYHEVWPSGPFWVYVLKFEAEWENRLYDYL</sequence>
<dbReference type="Pfam" id="PF08646">
    <property type="entry name" value="Rep_fac-A_C"/>
    <property type="match status" value="1"/>
</dbReference>
<protein>
    <submittedName>
        <fullName evidence="9">Uncharacterized protein LOC104212304</fullName>
    </submittedName>
</protein>
<reference evidence="8" key="1">
    <citation type="journal article" date="2013" name="Genome Biol.">
        <title>Reference genomes and transcriptomes of Nicotiana sylvestris and Nicotiana tomentosiformis.</title>
        <authorList>
            <person name="Sierro N."/>
            <person name="Battey J.N."/>
            <person name="Ouadi S."/>
            <person name="Bovet L."/>
            <person name="Goepfert S."/>
            <person name="Bakaher N."/>
            <person name="Peitsch M.C."/>
            <person name="Ivanov N.V."/>
        </authorList>
    </citation>
    <scope>NUCLEOTIDE SEQUENCE [LARGE SCALE GENOMIC DNA]</scope>
</reference>
<dbReference type="Pfam" id="PF02721">
    <property type="entry name" value="DUF223"/>
    <property type="match status" value="1"/>
</dbReference>
<evidence type="ECO:0000313" key="8">
    <source>
        <dbReference type="Proteomes" id="UP000189701"/>
    </source>
</evidence>
<dbReference type="InterPro" id="IPR003871">
    <property type="entry name" value="RFA1B/D_OB_1st"/>
</dbReference>
<accession>A0A1U7UUV6</accession>
<dbReference type="Gene3D" id="2.40.50.140">
    <property type="entry name" value="Nucleic acid-binding proteins"/>
    <property type="match status" value="3"/>
</dbReference>
<evidence type="ECO:0000256" key="3">
    <source>
        <dbReference type="ARBA" id="ARBA00022771"/>
    </source>
</evidence>
<dbReference type="AlphaFoldDB" id="A0A1U7UUV6"/>
<evidence type="ECO:0000256" key="2">
    <source>
        <dbReference type="ARBA" id="ARBA00022723"/>
    </source>
</evidence>
<gene>
    <name evidence="9" type="primary">LOC104212304</name>
</gene>
<dbReference type="InterPro" id="IPR012340">
    <property type="entry name" value="NA-bd_OB-fold"/>
</dbReference>
<dbReference type="CDD" id="cd04480">
    <property type="entry name" value="RPA1_DBD_A_like"/>
    <property type="match status" value="1"/>
</dbReference>
<feature type="domain" description="Replication protein A 70 kDa DNA-binding subunit B/D first OB fold" evidence="6">
    <location>
        <begin position="9"/>
        <end position="112"/>
    </location>
</feature>
<keyword evidence="5" id="KW-0238">DNA-binding</keyword>
<reference evidence="9" key="2">
    <citation type="submission" date="2025-08" db="UniProtKB">
        <authorList>
            <consortium name="RefSeq"/>
        </authorList>
    </citation>
    <scope>IDENTIFICATION</scope>
    <source>
        <tissue evidence="9">Leaf</tissue>
    </source>
</reference>
<dbReference type="CDD" id="cd04476">
    <property type="entry name" value="RPA1_DBD_C"/>
    <property type="match status" value="1"/>
</dbReference>
<feature type="domain" description="Replication factor A C-terminal" evidence="7">
    <location>
        <begin position="299"/>
        <end position="431"/>
    </location>
</feature>
<dbReference type="Proteomes" id="UP000189701">
    <property type="component" value="Unplaced"/>
</dbReference>
<proteinExistence type="inferred from homology"/>